<dbReference type="CDD" id="cd00146">
    <property type="entry name" value="PKD"/>
    <property type="match status" value="1"/>
</dbReference>
<keyword evidence="4" id="KW-1185">Reference proteome</keyword>
<name>A0ABN7QAW5_9BURK</name>
<proteinExistence type="predicted"/>
<keyword evidence="1" id="KW-0732">Signal</keyword>
<evidence type="ECO:0000256" key="1">
    <source>
        <dbReference type="SAM" id="SignalP"/>
    </source>
</evidence>
<evidence type="ECO:0000313" key="4">
    <source>
        <dbReference type="Proteomes" id="UP000672657"/>
    </source>
</evidence>
<evidence type="ECO:0000313" key="3">
    <source>
        <dbReference type="EMBL" id="CAG2160674.1"/>
    </source>
</evidence>
<dbReference type="PROSITE" id="PS51257">
    <property type="entry name" value="PROKAR_LIPOPROTEIN"/>
    <property type="match status" value="1"/>
</dbReference>
<organism evidence="3 4">
    <name type="scientific">Cupriavidus numazuensis</name>
    <dbReference type="NCBI Taxonomy" id="221992"/>
    <lineage>
        <taxon>Bacteria</taxon>
        <taxon>Pseudomonadati</taxon>
        <taxon>Pseudomonadota</taxon>
        <taxon>Betaproteobacteria</taxon>
        <taxon>Burkholderiales</taxon>
        <taxon>Burkholderiaceae</taxon>
        <taxon>Cupriavidus</taxon>
    </lineage>
</organism>
<comment type="caution">
    <text evidence="3">The sequence shown here is derived from an EMBL/GenBank/DDBJ whole genome shotgun (WGS) entry which is preliminary data.</text>
</comment>
<dbReference type="PROSITE" id="PS50093">
    <property type="entry name" value="PKD"/>
    <property type="match status" value="1"/>
</dbReference>
<accession>A0ABN7QAW5</accession>
<sequence>MRYFLRGALAALAFLFIVSCGGGDDNYGSPQDPAPAQSQNQVELHADVLNVSPAEAQLYTIVEDDVLDYAGTAPPRVGQSFILNGAAHKVVESRATGQQTRLTTTIPDFQEIFAVLRFTLDEPIAPTEMVVPMKAPKAGIRLDDWNVSNSFGGGILAVQARFSNGRVRAKFDYSRDDGLKEAELFYDGTLTFGADVNIAATVRAKEGIPVAKFASFIVPQSLGLVRGEIPVEVVLGLASKVEVTKLLSASHQVTFSAGARYNRTTGAFENGSSIQTSQTTSVVPDDLLKAALLAIQNVLTGAPVMAATGSVALSVGPELVAALRVGVLGISASIGPEFSWQVSGVMPNVCNRVPIARVTAVTAGLNFHNFRGGTKKYEHRIFAITEPIDLGDRFKGVGNCAPVVGITENRQAVAEDGLPVQLVPTLDGVIASPAGYQFTWTLHDGKTSSEPNPVVKFLSPGDYPVSVKIVPLDANGAPIAVEYQGSAVIEVRVIGKFSGSFGGDDSGTFNLNFAESGAITGSARSTETGDGYSIKGNLATDGKFSVAQGEVTGGASFSGQLLPGNGAWTVRGTWSNPGLGEAGTFSGSQAPG</sequence>
<dbReference type="InterPro" id="IPR013783">
    <property type="entry name" value="Ig-like_fold"/>
</dbReference>
<feature type="chain" id="PRO_5045946758" description="PKD domain-containing protein" evidence="1">
    <location>
        <begin position="23"/>
        <end position="592"/>
    </location>
</feature>
<dbReference type="EMBL" id="CAJPVI010000088">
    <property type="protein sequence ID" value="CAG2160674.1"/>
    <property type="molecule type" value="Genomic_DNA"/>
</dbReference>
<dbReference type="Pfam" id="PF00801">
    <property type="entry name" value="PKD"/>
    <property type="match status" value="1"/>
</dbReference>
<dbReference type="InterPro" id="IPR000601">
    <property type="entry name" value="PKD_dom"/>
</dbReference>
<gene>
    <name evidence="3" type="ORF">LMG26411_07664</name>
</gene>
<dbReference type="RefSeq" id="WP_211958406.1">
    <property type="nucleotide sequence ID" value="NZ_CAJPVI010000088.1"/>
</dbReference>
<feature type="signal peptide" evidence="1">
    <location>
        <begin position="1"/>
        <end position="22"/>
    </location>
</feature>
<dbReference type="InterPro" id="IPR035986">
    <property type="entry name" value="PKD_dom_sf"/>
</dbReference>
<evidence type="ECO:0000259" key="2">
    <source>
        <dbReference type="PROSITE" id="PS50093"/>
    </source>
</evidence>
<dbReference type="SUPFAM" id="SSF49299">
    <property type="entry name" value="PKD domain"/>
    <property type="match status" value="1"/>
</dbReference>
<dbReference type="Gene3D" id="2.60.40.10">
    <property type="entry name" value="Immunoglobulins"/>
    <property type="match status" value="1"/>
</dbReference>
<feature type="domain" description="PKD" evidence="2">
    <location>
        <begin position="432"/>
        <end position="469"/>
    </location>
</feature>
<dbReference type="Proteomes" id="UP000672657">
    <property type="component" value="Unassembled WGS sequence"/>
</dbReference>
<protein>
    <recommendedName>
        <fullName evidence="2">PKD domain-containing protein</fullName>
    </recommendedName>
</protein>
<reference evidence="3 4" key="1">
    <citation type="submission" date="2021-03" db="EMBL/GenBank/DDBJ databases">
        <authorList>
            <person name="Peeters C."/>
        </authorList>
    </citation>
    <scope>NUCLEOTIDE SEQUENCE [LARGE SCALE GENOMIC DNA]</scope>
    <source>
        <strain evidence="3 4">LMG 26411</strain>
    </source>
</reference>